<sequence length="166" mass="18203">MLCELIRGWRNGENMEFEDRVQIKDDVVDVFNITVVGKSAIFLCPWWRESVIDVPNGESAVVDVPGGESAGVDVPDVEGVDVDVPGGESAFVTLEFEPVRTKGRPKCQDRNSRFGKRRKLATVPLAVENAAVDLCALSGVCGEMEVAREFCVNGMIDSIDFDFCTQ</sequence>
<dbReference type="Proteomes" id="UP000735302">
    <property type="component" value="Unassembled WGS sequence"/>
</dbReference>
<gene>
    <name evidence="1" type="ORF">PoB_005444500</name>
</gene>
<dbReference type="AlphaFoldDB" id="A0AAV4C5F3"/>
<protein>
    <submittedName>
        <fullName evidence="1">Uncharacterized protein</fullName>
    </submittedName>
</protein>
<organism evidence="1 2">
    <name type="scientific">Plakobranchus ocellatus</name>
    <dbReference type="NCBI Taxonomy" id="259542"/>
    <lineage>
        <taxon>Eukaryota</taxon>
        <taxon>Metazoa</taxon>
        <taxon>Spiralia</taxon>
        <taxon>Lophotrochozoa</taxon>
        <taxon>Mollusca</taxon>
        <taxon>Gastropoda</taxon>
        <taxon>Heterobranchia</taxon>
        <taxon>Euthyneura</taxon>
        <taxon>Panpulmonata</taxon>
        <taxon>Sacoglossa</taxon>
        <taxon>Placobranchoidea</taxon>
        <taxon>Plakobranchidae</taxon>
        <taxon>Plakobranchus</taxon>
    </lineage>
</organism>
<comment type="caution">
    <text evidence="1">The sequence shown here is derived from an EMBL/GenBank/DDBJ whole genome shotgun (WGS) entry which is preliminary data.</text>
</comment>
<accession>A0AAV4C5F3</accession>
<reference evidence="1 2" key="1">
    <citation type="journal article" date="2021" name="Elife">
        <title>Chloroplast acquisition without the gene transfer in kleptoplastic sea slugs, Plakobranchus ocellatus.</title>
        <authorList>
            <person name="Maeda T."/>
            <person name="Takahashi S."/>
            <person name="Yoshida T."/>
            <person name="Shimamura S."/>
            <person name="Takaki Y."/>
            <person name="Nagai Y."/>
            <person name="Toyoda A."/>
            <person name="Suzuki Y."/>
            <person name="Arimoto A."/>
            <person name="Ishii H."/>
            <person name="Satoh N."/>
            <person name="Nishiyama T."/>
            <person name="Hasebe M."/>
            <person name="Maruyama T."/>
            <person name="Minagawa J."/>
            <person name="Obokata J."/>
            <person name="Shigenobu S."/>
        </authorList>
    </citation>
    <scope>NUCLEOTIDE SEQUENCE [LARGE SCALE GENOMIC DNA]</scope>
</reference>
<evidence type="ECO:0000313" key="1">
    <source>
        <dbReference type="EMBL" id="GFO27940.1"/>
    </source>
</evidence>
<keyword evidence="2" id="KW-1185">Reference proteome</keyword>
<evidence type="ECO:0000313" key="2">
    <source>
        <dbReference type="Proteomes" id="UP000735302"/>
    </source>
</evidence>
<dbReference type="EMBL" id="BLXT01005980">
    <property type="protein sequence ID" value="GFO27940.1"/>
    <property type="molecule type" value="Genomic_DNA"/>
</dbReference>
<proteinExistence type="predicted"/>
<name>A0AAV4C5F3_9GAST</name>